<feature type="domain" description="N-acetyltransferase" evidence="1">
    <location>
        <begin position="1"/>
        <end position="156"/>
    </location>
</feature>
<dbReference type="CDD" id="cd04301">
    <property type="entry name" value="NAT_SF"/>
    <property type="match status" value="1"/>
</dbReference>
<reference evidence="2 3" key="1">
    <citation type="submission" date="2017-11" db="EMBL/GenBank/DDBJ databases">
        <title>Genome-resolved metagenomics identifies genetic mobility, metabolic interactions, and unexpected diversity in perchlorate-reducing communities.</title>
        <authorList>
            <person name="Barnum T.P."/>
            <person name="Figueroa I.A."/>
            <person name="Carlstrom C.I."/>
            <person name="Lucas L.N."/>
            <person name="Engelbrektson A.L."/>
            <person name="Coates J.D."/>
        </authorList>
    </citation>
    <scope>NUCLEOTIDE SEQUENCE [LARGE SCALE GENOMIC DNA]</scope>
    <source>
        <strain evidence="2">BM706</strain>
    </source>
</reference>
<comment type="caution">
    <text evidence="2">The sequence shown here is derived from an EMBL/GenBank/DDBJ whole genome shotgun (WGS) entry which is preliminary data.</text>
</comment>
<evidence type="ECO:0000313" key="3">
    <source>
        <dbReference type="Proteomes" id="UP000234857"/>
    </source>
</evidence>
<dbReference type="GO" id="GO:0016747">
    <property type="term" value="F:acyltransferase activity, transferring groups other than amino-acyl groups"/>
    <property type="evidence" value="ECO:0007669"/>
    <property type="project" value="InterPro"/>
</dbReference>
<dbReference type="EMBL" id="PKTG01000126">
    <property type="protein sequence ID" value="PLX15902.1"/>
    <property type="molecule type" value="Genomic_DNA"/>
</dbReference>
<name>A0A2N5ZB45_MUIH1</name>
<evidence type="ECO:0000259" key="1">
    <source>
        <dbReference type="PROSITE" id="PS51186"/>
    </source>
</evidence>
<dbReference type="Proteomes" id="UP000234857">
    <property type="component" value="Unassembled WGS sequence"/>
</dbReference>
<dbReference type="Gene3D" id="3.40.630.30">
    <property type="match status" value="1"/>
</dbReference>
<proteinExistence type="predicted"/>
<dbReference type="SUPFAM" id="SSF55729">
    <property type="entry name" value="Acyl-CoA N-acyltransferases (Nat)"/>
    <property type="match status" value="1"/>
</dbReference>
<evidence type="ECO:0000313" key="2">
    <source>
        <dbReference type="EMBL" id="PLX15902.1"/>
    </source>
</evidence>
<dbReference type="Pfam" id="PF13527">
    <property type="entry name" value="Acetyltransf_9"/>
    <property type="match status" value="1"/>
</dbReference>
<dbReference type="PROSITE" id="PS51186">
    <property type="entry name" value="GNAT"/>
    <property type="match status" value="1"/>
</dbReference>
<dbReference type="InterPro" id="IPR000182">
    <property type="entry name" value="GNAT_dom"/>
</dbReference>
<sequence>MDIVKNIKKDDVLRNSFFELAHDTFGIDFREWYKLELWNKNYKTYCIKDGNKIISNVSVNPMKAIINGEIKKIAQIGTVMTDKDHRKEGLSRRLMEEVLNKYRNKTDLIYLFPNESVMKFYPKFGFKKGIDNIFIYYPERIKNSNTKLIRMNIRNTKDRNLLRKLFNSRIPNSNIFHLIDYWHVFGFYLVFDPPGGIYFDKDTNTVLVYKYKEGVLHLFDVLMQKRLTFKQLISITGIEDIKEVRFYFRPEFDDIDEKDYELKFNEDVFVDRRILFTKDSDSCHNAMGHA</sequence>
<accession>A0A2N5ZB45</accession>
<dbReference type="AlphaFoldDB" id="A0A2N5ZB45"/>
<dbReference type="InterPro" id="IPR016181">
    <property type="entry name" value="Acyl_CoA_acyltransferase"/>
</dbReference>
<protein>
    <recommendedName>
        <fullName evidence="1">N-acetyltransferase domain-containing protein</fullName>
    </recommendedName>
</protein>
<gene>
    <name evidence="2" type="ORF">C0601_11855</name>
</gene>
<organism evidence="2 3">
    <name type="scientific">Muiribacterium halophilum</name>
    <dbReference type="NCBI Taxonomy" id="2053465"/>
    <lineage>
        <taxon>Bacteria</taxon>
        <taxon>Candidatus Muiribacteriota</taxon>
        <taxon>Candidatus Muiribacteriia</taxon>
        <taxon>Candidatus Muiribacteriales</taxon>
        <taxon>Candidatus Muiribacteriaceae</taxon>
        <taxon>Candidatus Muiribacterium</taxon>
    </lineage>
</organism>